<evidence type="ECO:0000256" key="4">
    <source>
        <dbReference type="ARBA" id="ARBA00022553"/>
    </source>
</evidence>
<evidence type="ECO:0000256" key="12">
    <source>
        <dbReference type="RuleBase" id="RU000587"/>
    </source>
</evidence>
<evidence type="ECO:0000256" key="10">
    <source>
        <dbReference type="ARBA" id="ARBA00025174"/>
    </source>
</evidence>
<dbReference type="PANTHER" id="PTHR11468:SF3">
    <property type="entry name" value="GLYCOGEN PHOSPHORYLASE, LIVER FORM"/>
    <property type="match status" value="1"/>
</dbReference>
<accession>A0A170PGC9</accession>
<evidence type="ECO:0000256" key="5">
    <source>
        <dbReference type="ARBA" id="ARBA00022600"/>
    </source>
</evidence>
<sequence>MEIQHPTTDRTGRTPEAFRQNIVNNLYYSRGANVQSASNYDIYMALSRTVRNHLVERFRRTVDMRYAVNPRFVYYLSAEYLLGRQLPQNLLYSDTGELAGAALDGSQFPMTTMIEQDVEPGLGNGGLGRLAACFLDSLATLDIPAIGYGIRYEYGIFRQEIRDGYQVEQPDEWLALDFPWEFAQPDDMIPVGFGGHAEHYHDAHGHVRARWHPAEQVMGEPHHILVPGYGTTTVNFLRLWRARATAEFDFRLFDIGDYASAVQAKVHSENISKVLYPNDNTPQGRELRLRQQYFFVACSLRDIIDRFLRCGNPIEDLAEKVVIQLNDTHPVVGIPELMRLLIDEYDLEWHAAWEITGRVFAYTCHTLMPEALEKWPVSLFERLLPRHMVIINEINRRFLADVSARYPNDYDRLSRLSLIEDGGERQVRMAHLAVVGSFSVNGVAELHSQLLKDRVLRDFYELWPERFNNKTNGVTPRRFIRLANPRLSGLISDTIGDGWLRDLDRLEQLESHAADAAFRAQWRAVKTANKVDLAAVILARTGCVVDPNSMYDVMVKRLHEYKRQLLQALHIITRYNRLVADPTLDLTPRTFIFGAKAAPGYYMAKLIIKLINAVGEVVNNDPVAGKLMKVVFLPNFNVTLGESIYPAADLSEQISMAGKEASGTGNMKFALNGALTIGTLDGANIEIRERVGAENFFHFGLTVEEVFALKAQGYRPMDYVAAAPELEKALKQIASGVFSDGDPTLFEPIIRTLLDRDEFLVLADYAAYIESQEEVDRAYRDEETWTQRAILNAARCGFFSSDRAMRQYAEEIWRVKSLPVK</sequence>
<keyword evidence="6 12" id="KW-0328">Glycosyltransferase</keyword>
<dbReference type="RefSeq" id="WP_095043138.1">
    <property type="nucleotide sequence ID" value="NZ_LN890655.1"/>
</dbReference>
<dbReference type="InterPro" id="IPR000811">
    <property type="entry name" value="Glyco_trans_35"/>
</dbReference>
<evidence type="ECO:0000256" key="7">
    <source>
        <dbReference type="ARBA" id="ARBA00022679"/>
    </source>
</evidence>
<evidence type="ECO:0000256" key="6">
    <source>
        <dbReference type="ARBA" id="ARBA00022676"/>
    </source>
</evidence>
<dbReference type="Pfam" id="PF00343">
    <property type="entry name" value="Phosphorylase"/>
    <property type="match status" value="1"/>
</dbReference>
<dbReference type="GO" id="GO:0005980">
    <property type="term" value="P:glycogen catabolic process"/>
    <property type="evidence" value="ECO:0007669"/>
    <property type="project" value="TreeGrafter"/>
</dbReference>
<dbReference type="AlphaFoldDB" id="A0A170PGC9"/>
<dbReference type="Proteomes" id="UP000215027">
    <property type="component" value="Chromosome I"/>
</dbReference>
<dbReference type="CDD" id="cd04300">
    <property type="entry name" value="GT35_Glycogen_Phosphorylase"/>
    <property type="match status" value="1"/>
</dbReference>
<dbReference type="OrthoDB" id="9760804at2"/>
<comment type="similarity">
    <text evidence="3 12">Belongs to the glycogen phosphorylase family.</text>
</comment>
<dbReference type="GO" id="GO:0005737">
    <property type="term" value="C:cytoplasm"/>
    <property type="evidence" value="ECO:0007669"/>
    <property type="project" value="TreeGrafter"/>
</dbReference>
<evidence type="ECO:0000256" key="8">
    <source>
        <dbReference type="ARBA" id="ARBA00022898"/>
    </source>
</evidence>
<keyword evidence="9 12" id="KW-0119">Carbohydrate metabolism</keyword>
<dbReference type="FunFam" id="3.40.50.2000:FF:000153">
    <property type="entry name" value="Alpha-1,4 glucan phosphorylase"/>
    <property type="match status" value="1"/>
</dbReference>
<comment type="cofactor">
    <cofactor evidence="2 12">
        <name>pyridoxal 5'-phosphate</name>
        <dbReference type="ChEBI" id="CHEBI:597326"/>
    </cofactor>
</comment>
<evidence type="ECO:0000256" key="2">
    <source>
        <dbReference type="ARBA" id="ARBA00001933"/>
    </source>
</evidence>
<dbReference type="Gene3D" id="3.40.50.2000">
    <property type="entry name" value="Glycogen Phosphorylase B"/>
    <property type="match status" value="2"/>
</dbReference>
<evidence type="ECO:0000313" key="13">
    <source>
        <dbReference type="EMBL" id="CUS03687.2"/>
    </source>
</evidence>
<dbReference type="SUPFAM" id="SSF53756">
    <property type="entry name" value="UDP-Glycosyltransferase/glycogen phosphorylase"/>
    <property type="match status" value="1"/>
</dbReference>
<dbReference type="NCBIfam" id="TIGR02093">
    <property type="entry name" value="P_ylase"/>
    <property type="match status" value="1"/>
</dbReference>
<dbReference type="FunFam" id="3.40.50.2000:FF:000005">
    <property type="entry name" value="Alpha-1,4 glucan phosphorylase"/>
    <property type="match status" value="1"/>
</dbReference>
<evidence type="ECO:0000256" key="11">
    <source>
        <dbReference type="PIRSR" id="PIRSR000460-1"/>
    </source>
</evidence>
<dbReference type="GO" id="GO:0008184">
    <property type="term" value="F:glycogen phosphorylase activity"/>
    <property type="evidence" value="ECO:0007669"/>
    <property type="project" value="InterPro"/>
</dbReference>
<dbReference type="InterPro" id="IPR011833">
    <property type="entry name" value="Glycg_phsphrylas"/>
</dbReference>
<comment type="function">
    <text evidence="12">Allosteric enzyme that catalyzes the rate-limiting step in glycogen catabolism, the phosphorolytic cleavage of glycogen to produce glucose-1-phosphate, and plays a central role in maintaining cellular and organismal glucose homeostasis.</text>
</comment>
<dbReference type="PANTHER" id="PTHR11468">
    <property type="entry name" value="GLYCOGEN PHOSPHORYLASE"/>
    <property type="match status" value="1"/>
</dbReference>
<feature type="modified residue" description="N6-(pyridoxal phosphate)lysine" evidence="11">
    <location>
        <position position="668"/>
    </location>
</feature>
<evidence type="ECO:0000256" key="9">
    <source>
        <dbReference type="ARBA" id="ARBA00023277"/>
    </source>
</evidence>
<proteinExistence type="inferred from homology"/>
<keyword evidence="4" id="KW-0597">Phosphoprotein</keyword>
<dbReference type="EC" id="2.4.1.1" evidence="12"/>
<evidence type="ECO:0000256" key="1">
    <source>
        <dbReference type="ARBA" id="ARBA00001275"/>
    </source>
</evidence>
<dbReference type="InterPro" id="IPR035090">
    <property type="entry name" value="Pyridoxal_P_attach_site"/>
</dbReference>
<keyword evidence="7 12" id="KW-0808">Transferase</keyword>
<keyword evidence="8 11" id="KW-0663">Pyridoxal phosphate</keyword>
<reference evidence="13" key="1">
    <citation type="submission" date="2016-01" db="EMBL/GenBank/DDBJ databases">
        <authorList>
            <person name="Mcilroy J.S."/>
            <person name="Karst M S."/>
            <person name="Albertsen M."/>
        </authorList>
    </citation>
    <scope>NUCLEOTIDE SEQUENCE</scope>
    <source>
        <strain evidence="13">Cfx-K</strain>
    </source>
</reference>
<comment type="catalytic activity">
    <reaction evidence="1 12">
        <text>[(1-&gt;4)-alpha-D-glucosyl](n) + phosphate = [(1-&gt;4)-alpha-D-glucosyl](n-1) + alpha-D-glucose 1-phosphate</text>
        <dbReference type="Rhea" id="RHEA:41732"/>
        <dbReference type="Rhea" id="RHEA-COMP:9584"/>
        <dbReference type="Rhea" id="RHEA-COMP:9586"/>
        <dbReference type="ChEBI" id="CHEBI:15444"/>
        <dbReference type="ChEBI" id="CHEBI:43474"/>
        <dbReference type="ChEBI" id="CHEBI:58601"/>
        <dbReference type="EC" id="2.4.1.1"/>
    </reaction>
</comment>
<keyword evidence="5" id="KW-0321">Glycogen metabolism</keyword>
<evidence type="ECO:0000256" key="3">
    <source>
        <dbReference type="ARBA" id="ARBA00006047"/>
    </source>
</evidence>
<dbReference type="GO" id="GO:0030170">
    <property type="term" value="F:pyridoxal phosphate binding"/>
    <property type="evidence" value="ECO:0007669"/>
    <property type="project" value="InterPro"/>
</dbReference>
<evidence type="ECO:0000313" key="14">
    <source>
        <dbReference type="Proteomes" id="UP000215027"/>
    </source>
</evidence>
<name>A0A170PGC9_9CHLR</name>
<keyword evidence="14" id="KW-1185">Reference proteome</keyword>
<comment type="function">
    <text evidence="10">Phosphorylase is an important allosteric enzyme in carbohydrate metabolism. Enzymes from different sources differ in their regulatory mechanisms and in their natural substrates. However, all known phosphorylases share catalytic and structural properties.</text>
</comment>
<gene>
    <name evidence="13" type="primary">glgP</name>
    <name evidence="13" type="ORF">CFX0092_A1809</name>
</gene>
<protein>
    <recommendedName>
        <fullName evidence="12">Alpha-1,4 glucan phosphorylase</fullName>
        <ecNumber evidence="12">2.4.1.1</ecNumber>
    </recommendedName>
</protein>
<dbReference type="KEGG" id="pbf:CFX0092_A1809"/>
<organism evidence="13 14">
    <name type="scientific">Candidatus Promineifilum breve</name>
    <dbReference type="NCBI Taxonomy" id="1806508"/>
    <lineage>
        <taxon>Bacteria</taxon>
        <taxon>Bacillati</taxon>
        <taxon>Chloroflexota</taxon>
        <taxon>Ardenticatenia</taxon>
        <taxon>Candidatus Promineifilales</taxon>
        <taxon>Candidatus Promineifilaceae</taxon>
        <taxon>Candidatus Promineifilum</taxon>
    </lineage>
</organism>
<dbReference type="PROSITE" id="PS00102">
    <property type="entry name" value="PHOSPHORYLASE"/>
    <property type="match status" value="1"/>
</dbReference>
<dbReference type="EMBL" id="LN890655">
    <property type="protein sequence ID" value="CUS03687.2"/>
    <property type="molecule type" value="Genomic_DNA"/>
</dbReference>
<dbReference type="PIRSF" id="PIRSF000460">
    <property type="entry name" value="Pprylas_GlgP"/>
    <property type="match status" value="1"/>
</dbReference>